<dbReference type="Proteomes" id="UP000198221">
    <property type="component" value="Chromosome I"/>
</dbReference>
<keyword evidence="2" id="KW-1185">Reference proteome</keyword>
<dbReference type="RefSeq" id="WP_089013012.1">
    <property type="nucleotide sequence ID" value="NZ_LT607754.1"/>
</dbReference>
<dbReference type="EMBL" id="LT607754">
    <property type="protein sequence ID" value="SCG60255.1"/>
    <property type="molecule type" value="Genomic_DNA"/>
</dbReference>
<dbReference type="AlphaFoldDB" id="A0A1C5IPK8"/>
<reference evidence="2" key="1">
    <citation type="submission" date="2016-06" db="EMBL/GenBank/DDBJ databases">
        <authorList>
            <person name="Varghese N."/>
            <person name="Submissions Spin"/>
        </authorList>
    </citation>
    <scope>NUCLEOTIDE SEQUENCE [LARGE SCALE GENOMIC DNA]</scope>
    <source>
        <strain evidence="2">DSM 43819</strain>
    </source>
</reference>
<name>A0A1C5IPK8_9ACTN</name>
<organism evidence="1 2">
    <name type="scientific">Micromonospora inositola</name>
    <dbReference type="NCBI Taxonomy" id="47865"/>
    <lineage>
        <taxon>Bacteria</taxon>
        <taxon>Bacillati</taxon>
        <taxon>Actinomycetota</taxon>
        <taxon>Actinomycetes</taxon>
        <taxon>Micromonosporales</taxon>
        <taxon>Micromonosporaceae</taxon>
        <taxon>Micromonospora</taxon>
    </lineage>
</organism>
<evidence type="ECO:0000313" key="2">
    <source>
        <dbReference type="Proteomes" id="UP000198221"/>
    </source>
</evidence>
<sequence>MSPLARPDMATPGALGKCRIHRRPLIPSRVTDLEHLAADLVARQARSYLEQWGEPAPEPARSKRKAAPRGYCPGCADDAAEAAWTRLMEASR</sequence>
<protein>
    <submittedName>
        <fullName evidence="1">Uncharacterized protein</fullName>
    </submittedName>
</protein>
<evidence type="ECO:0000313" key="1">
    <source>
        <dbReference type="EMBL" id="SCG60255.1"/>
    </source>
</evidence>
<dbReference type="OrthoDB" id="9943481at2"/>
<gene>
    <name evidence="1" type="ORF">GA0070613_3218</name>
</gene>
<proteinExistence type="predicted"/>
<accession>A0A1C5IPK8</accession>